<name>A0A0A9FBJ3_ARUDO</name>
<evidence type="ECO:0000313" key="1">
    <source>
        <dbReference type="EMBL" id="JAE08579.1"/>
    </source>
</evidence>
<proteinExistence type="predicted"/>
<organism evidence="1">
    <name type="scientific">Arundo donax</name>
    <name type="common">Giant reed</name>
    <name type="synonym">Donax arundinaceus</name>
    <dbReference type="NCBI Taxonomy" id="35708"/>
    <lineage>
        <taxon>Eukaryota</taxon>
        <taxon>Viridiplantae</taxon>
        <taxon>Streptophyta</taxon>
        <taxon>Embryophyta</taxon>
        <taxon>Tracheophyta</taxon>
        <taxon>Spermatophyta</taxon>
        <taxon>Magnoliopsida</taxon>
        <taxon>Liliopsida</taxon>
        <taxon>Poales</taxon>
        <taxon>Poaceae</taxon>
        <taxon>PACMAD clade</taxon>
        <taxon>Arundinoideae</taxon>
        <taxon>Arundineae</taxon>
        <taxon>Arundo</taxon>
    </lineage>
</organism>
<accession>A0A0A9FBJ3</accession>
<reference evidence="1" key="2">
    <citation type="journal article" date="2015" name="Data Brief">
        <title>Shoot transcriptome of the giant reed, Arundo donax.</title>
        <authorList>
            <person name="Barrero R.A."/>
            <person name="Guerrero F.D."/>
            <person name="Moolhuijzen P."/>
            <person name="Goolsby J.A."/>
            <person name="Tidwell J."/>
            <person name="Bellgard S.E."/>
            <person name="Bellgard M.I."/>
        </authorList>
    </citation>
    <scope>NUCLEOTIDE SEQUENCE</scope>
    <source>
        <tissue evidence="1">Shoot tissue taken approximately 20 cm above the soil surface</tissue>
    </source>
</reference>
<reference evidence="1" key="1">
    <citation type="submission" date="2014-09" db="EMBL/GenBank/DDBJ databases">
        <authorList>
            <person name="Magalhaes I.L.F."/>
            <person name="Oliveira U."/>
            <person name="Santos F.R."/>
            <person name="Vidigal T.H.D.A."/>
            <person name="Brescovit A.D."/>
            <person name="Santos A.J."/>
        </authorList>
    </citation>
    <scope>NUCLEOTIDE SEQUENCE</scope>
    <source>
        <tissue evidence="1">Shoot tissue taken approximately 20 cm above the soil surface</tissue>
    </source>
</reference>
<sequence>MATVSAWRRRVPTP</sequence>
<protein>
    <submittedName>
        <fullName evidence="1">Uncharacterized protein</fullName>
    </submittedName>
</protein>
<dbReference type="EMBL" id="GBRH01189317">
    <property type="protein sequence ID" value="JAE08579.1"/>
    <property type="molecule type" value="Transcribed_RNA"/>
</dbReference>